<dbReference type="AlphaFoldDB" id="L2GLS8"/>
<dbReference type="GO" id="GO:0042256">
    <property type="term" value="P:cytosolic ribosome assembly"/>
    <property type="evidence" value="ECO:0007669"/>
    <property type="project" value="UniProtKB-UniRule"/>
</dbReference>
<keyword evidence="3" id="KW-0963">Cytoplasm</keyword>
<dbReference type="GeneID" id="19882441"/>
<dbReference type="GO" id="GO:0005730">
    <property type="term" value="C:nucleolus"/>
    <property type="evidence" value="ECO:0007669"/>
    <property type="project" value="UniProtKB-SubCell"/>
</dbReference>
<proteinExistence type="inferred from homology"/>
<dbReference type="RefSeq" id="XP_007605176.1">
    <property type="nucleotide sequence ID" value="XM_007605114.1"/>
</dbReference>
<dbReference type="SMART" id="SM00654">
    <property type="entry name" value="eIF6"/>
    <property type="match status" value="1"/>
</dbReference>
<keyword evidence="5" id="KW-1185">Reference proteome</keyword>
<dbReference type="EMBL" id="JH370147">
    <property type="protein sequence ID" value="ELA41242.1"/>
    <property type="molecule type" value="Genomic_DNA"/>
</dbReference>
<gene>
    <name evidence="3" type="primary">TIF6</name>
    <name evidence="4" type="ORF">VICG_01731</name>
</gene>
<evidence type="ECO:0000256" key="2">
    <source>
        <dbReference type="ARBA" id="ARBA00022917"/>
    </source>
</evidence>
<keyword evidence="3" id="KW-0690">Ribosome biogenesis</keyword>
<evidence type="ECO:0000313" key="5">
    <source>
        <dbReference type="Proteomes" id="UP000011082"/>
    </source>
</evidence>
<dbReference type="GO" id="GO:0005737">
    <property type="term" value="C:cytoplasm"/>
    <property type="evidence" value="ECO:0007669"/>
    <property type="project" value="UniProtKB-SubCell"/>
</dbReference>
<dbReference type="Pfam" id="PF01912">
    <property type="entry name" value="eIF-6"/>
    <property type="match status" value="1"/>
</dbReference>
<dbReference type="GO" id="GO:0000054">
    <property type="term" value="P:ribosomal subunit export from nucleus"/>
    <property type="evidence" value="ECO:0007669"/>
    <property type="project" value="UniProtKB-UniRule"/>
</dbReference>
<dbReference type="OMA" id="WCAFCGM"/>
<comment type="subcellular location">
    <subcellularLocation>
        <location evidence="3">Cytoplasm</location>
    </subcellularLocation>
    <subcellularLocation>
        <location evidence="3">Nucleus</location>
        <location evidence="3">Nucleolus</location>
    </subcellularLocation>
    <text evidence="3">Shuttles between cytoplasm and nucleus/nucleolus.</text>
</comment>
<evidence type="ECO:0000256" key="1">
    <source>
        <dbReference type="ARBA" id="ARBA00022540"/>
    </source>
</evidence>
<dbReference type="PANTHER" id="PTHR10784">
    <property type="entry name" value="TRANSLATION INITIATION FACTOR 6"/>
    <property type="match status" value="1"/>
</dbReference>
<dbReference type="FunCoup" id="L2GLS8">
    <property type="interactions" value="202"/>
</dbReference>
<comment type="similarity">
    <text evidence="3">Belongs to the eIF-6 family.</text>
</comment>
<comment type="caution">
    <text evidence="3">Lacks conserved residue(s) required for the propagation of feature annotation.</text>
</comment>
<dbReference type="HOGENOM" id="CLU_147076_0_0_1"/>
<keyword evidence="1 3" id="KW-0396">Initiation factor</keyword>
<reference evidence="5" key="1">
    <citation type="submission" date="2011-05" db="EMBL/GenBank/DDBJ databases">
        <title>The genome sequence of Vittaforma corneae strain ATCC 50505.</title>
        <authorList>
            <consortium name="The Broad Institute Genome Sequencing Platform"/>
            <person name="Cuomo C."/>
            <person name="Didier E."/>
            <person name="Bowers L."/>
            <person name="Young S.K."/>
            <person name="Zeng Q."/>
            <person name="Gargeya S."/>
            <person name="Fitzgerald M."/>
            <person name="Haas B."/>
            <person name="Abouelleil A."/>
            <person name="Alvarado L."/>
            <person name="Arachchi H.M."/>
            <person name="Berlin A."/>
            <person name="Chapman S.B."/>
            <person name="Gearin G."/>
            <person name="Goldberg J."/>
            <person name="Griggs A."/>
            <person name="Gujja S."/>
            <person name="Hansen M."/>
            <person name="Heiman D."/>
            <person name="Howarth C."/>
            <person name="Larimer J."/>
            <person name="Lui A."/>
            <person name="MacDonald P.J.P."/>
            <person name="McCowen C."/>
            <person name="Montmayeur A."/>
            <person name="Murphy C."/>
            <person name="Neiman D."/>
            <person name="Pearson M."/>
            <person name="Priest M."/>
            <person name="Roberts A."/>
            <person name="Saif S."/>
            <person name="Shea T."/>
            <person name="Sisk P."/>
            <person name="Stolte C."/>
            <person name="Sykes S."/>
            <person name="Wortman J."/>
            <person name="Nusbaum C."/>
            <person name="Birren B."/>
        </authorList>
    </citation>
    <scope>NUCLEOTIDE SEQUENCE [LARGE SCALE GENOMIC DNA]</scope>
    <source>
        <strain evidence="5">ATCC 50505</strain>
    </source>
</reference>
<dbReference type="Gene3D" id="3.75.10.10">
    <property type="entry name" value="L-arginine/glycine Amidinotransferase, Chain A"/>
    <property type="match status" value="1"/>
</dbReference>
<sequence>MHFKLDFEGKPEIGAYVRMTNKYILVGRSQTPNIINFFRENFSVPIIETTINTINTVGSLCVGNSKGLVLPDTCTDQELQHIRNSLPESIKVVRIYEKLNALGNIIVCNDYGCLVHPEIDESNIKILEDTLGVPVFKHTIGAEPLVGTFSVLSNQGMLIHPNVTELELKDYQNC</sequence>
<dbReference type="GO" id="GO:1902626">
    <property type="term" value="P:assembly of large subunit precursor of preribosome"/>
    <property type="evidence" value="ECO:0007669"/>
    <property type="project" value="EnsemblFungi"/>
</dbReference>
<protein>
    <recommendedName>
        <fullName evidence="3">Eukaryotic translation initiation factor 6</fullName>
        <shortName evidence="3">eIF-6</shortName>
    </recommendedName>
</protein>
<dbReference type="GO" id="GO:0000463">
    <property type="term" value="P:maturation of LSU-rRNA from tricistronic rRNA transcript (SSU-rRNA, 5.8S rRNA, LSU-rRNA)"/>
    <property type="evidence" value="ECO:0007669"/>
    <property type="project" value="EnsemblFungi"/>
</dbReference>
<evidence type="ECO:0000256" key="3">
    <source>
        <dbReference type="HAMAP-Rule" id="MF_03132"/>
    </source>
</evidence>
<keyword evidence="3" id="KW-0539">Nucleus</keyword>
<dbReference type="HAMAP" id="MF_00032">
    <property type="entry name" value="eIF_6"/>
    <property type="match status" value="1"/>
</dbReference>
<dbReference type="GO" id="GO:0030687">
    <property type="term" value="C:preribosome, large subunit precursor"/>
    <property type="evidence" value="ECO:0007669"/>
    <property type="project" value="EnsemblFungi"/>
</dbReference>
<dbReference type="InParanoid" id="L2GLS8"/>
<dbReference type="InterPro" id="IPR002769">
    <property type="entry name" value="eIF6"/>
</dbReference>
<dbReference type="SUPFAM" id="SSF55909">
    <property type="entry name" value="Pentein"/>
    <property type="match status" value="1"/>
</dbReference>
<dbReference type="GO" id="GO:0043023">
    <property type="term" value="F:ribosomal large subunit binding"/>
    <property type="evidence" value="ECO:0007669"/>
    <property type="project" value="UniProtKB-UniRule"/>
</dbReference>
<accession>L2GLS8</accession>
<name>L2GLS8_VITCO</name>
<dbReference type="STRING" id="993615.L2GLS8"/>
<organism evidence="4 5">
    <name type="scientific">Vittaforma corneae (strain ATCC 50505)</name>
    <name type="common">Microsporidian parasite</name>
    <name type="synonym">Nosema corneum</name>
    <dbReference type="NCBI Taxonomy" id="993615"/>
    <lineage>
        <taxon>Eukaryota</taxon>
        <taxon>Fungi</taxon>
        <taxon>Fungi incertae sedis</taxon>
        <taxon>Microsporidia</taxon>
        <taxon>Nosematidae</taxon>
        <taxon>Vittaforma</taxon>
    </lineage>
</organism>
<comment type="function">
    <text evidence="3">Binds to the 60S ribosomal subunit and prevents its association with the 40S ribosomal subunit to form the 80S initiation complex in the cytoplasm. Is also involved in ribosome biogenesis. Associates with pre-60S subunits in the nucleus and is involved in its nuclear export.</text>
</comment>
<dbReference type="OrthoDB" id="4155914at2759"/>
<comment type="subunit">
    <text evidence="3">Monomer. Associates with the 60S ribosomal subunit.</text>
</comment>
<dbReference type="NCBIfam" id="TIGR00323">
    <property type="entry name" value="eIF-6"/>
    <property type="match status" value="1"/>
</dbReference>
<dbReference type="VEuPathDB" id="MicrosporidiaDB:VICG_01731"/>
<evidence type="ECO:0000313" key="4">
    <source>
        <dbReference type="EMBL" id="ELA41242.1"/>
    </source>
</evidence>
<keyword evidence="2 3" id="KW-0648">Protein biosynthesis</keyword>
<dbReference type="Proteomes" id="UP000011082">
    <property type="component" value="Unassembled WGS sequence"/>
</dbReference>
<dbReference type="GO" id="GO:0000466">
    <property type="term" value="P:maturation of 5.8S rRNA from tricistronic rRNA transcript (SSU-rRNA, 5.8S rRNA, LSU-rRNA)"/>
    <property type="evidence" value="ECO:0007669"/>
    <property type="project" value="EnsemblFungi"/>
</dbReference>
<dbReference type="GO" id="GO:0003743">
    <property type="term" value="F:translation initiation factor activity"/>
    <property type="evidence" value="ECO:0007669"/>
    <property type="project" value="UniProtKB-UniRule"/>
</dbReference>